<evidence type="ECO:0000313" key="3">
    <source>
        <dbReference type="EMBL" id="OCC14292.1"/>
    </source>
</evidence>
<dbReference type="GO" id="GO:0005737">
    <property type="term" value="C:cytoplasm"/>
    <property type="evidence" value="ECO:0007669"/>
    <property type="project" value="TreeGrafter"/>
</dbReference>
<protein>
    <submittedName>
        <fullName evidence="3">Ser/Thr protein phosphatase family</fullName>
    </submittedName>
</protein>
<dbReference type="CDD" id="cd00838">
    <property type="entry name" value="MPP_superfamily"/>
    <property type="match status" value="1"/>
</dbReference>
<dbReference type="Pfam" id="PF00149">
    <property type="entry name" value="Metallophos"/>
    <property type="match status" value="1"/>
</dbReference>
<dbReference type="GO" id="GO:0016791">
    <property type="term" value="F:phosphatase activity"/>
    <property type="evidence" value="ECO:0007669"/>
    <property type="project" value="TreeGrafter"/>
</dbReference>
<gene>
    <name evidence="3" type="ORF">DBT_2281</name>
</gene>
<dbReference type="InterPro" id="IPR029052">
    <property type="entry name" value="Metallo-depent_PP-like"/>
</dbReference>
<dbReference type="EMBL" id="MAGO01000014">
    <property type="protein sequence ID" value="OCC14292.1"/>
    <property type="molecule type" value="Genomic_DNA"/>
</dbReference>
<dbReference type="SUPFAM" id="SSF56300">
    <property type="entry name" value="Metallo-dependent phosphatases"/>
    <property type="match status" value="1"/>
</dbReference>
<dbReference type="PANTHER" id="PTHR42850">
    <property type="entry name" value="METALLOPHOSPHOESTERASE"/>
    <property type="match status" value="1"/>
</dbReference>
<dbReference type="Proteomes" id="UP000093080">
    <property type="component" value="Unassembled WGS sequence"/>
</dbReference>
<dbReference type="OrthoDB" id="9801841at2"/>
<dbReference type="Pfam" id="PF07603">
    <property type="entry name" value="Lcl_C"/>
    <property type="match status" value="1"/>
</dbReference>
<evidence type="ECO:0000259" key="2">
    <source>
        <dbReference type="Pfam" id="PF07603"/>
    </source>
</evidence>
<dbReference type="InterPro" id="IPR011460">
    <property type="entry name" value="Lcl_C"/>
</dbReference>
<keyword evidence="4" id="KW-1185">Reference proteome</keyword>
<accession>A0A1B9F2Z7</accession>
<dbReference type="InterPro" id="IPR011009">
    <property type="entry name" value="Kinase-like_dom_sf"/>
</dbReference>
<dbReference type="AlphaFoldDB" id="A0A1B9F2Z7"/>
<proteinExistence type="predicted"/>
<reference evidence="3 4" key="1">
    <citation type="submission" date="2016-06" db="EMBL/GenBank/DDBJ databases">
        <title>Respiratory ammonification of nitrate coupled to the oxidation of elemental sulfur in deep-sea autotrophic thermophilic bacteria.</title>
        <authorList>
            <person name="Slobodkina G.B."/>
            <person name="Mardanov A.V."/>
            <person name="Ravin N.V."/>
            <person name="Frolova A.A."/>
            <person name="Viryasiv M.B."/>
            <person name="Chernyh N.A."/>
            <person name="Bonch-Osmolovskaya E.A."/>
            <person name="Slobodkin A.I."/>
        </authorList>
    </citation>
    <scope>NUCLEOTIDE SEQUENCE [LARGE SCALE GENOMIC DNA]</scope>
    <source>
        <strain evidence="3 4">S69</strain>
    </source>
</reference>
<organism evidence="3 4">
    <name type="scientific">Dissulfuribacter thermophilus</name>
    <dbReference type="NCBI Taxonomy" id="1156395"/>
    <lineage>
        <taxon>Bacteria</taxon>
        <taxon>Pseudomonadati</taxon>
        <taxon>Thermodesulfobacteriota</taxon>
        <taxon>Dissulfuribacteria</taxon>
        <taxon>Dissulfuribacterales</taxon>
        <taxon>Dissulfuribacteraceae</taxon>
        <taxon>Dissulfuribacter</taxon>
    </lineage>
</organism>
<dbReference type="RefSeq" id="WP_067620428.1">
    <property type="nucleotide sequence ID" value="NZ_MAGO01000014.1"/>
</dbReference>
<evidence type="ECO:0000259" key="1">
    <source>
        <dbReference type="Pfam" id="PF00149"/>
    </source>
</evidence>
<dbReference type="InterPro" id="IPR004843">
    <property type="entry name" value="Calcineurin-like_PHP"/>
</dbReference>
<sequence>MKIAILSDIHGNLEAMDNCLKDLESNGVDTIMSLGDLVGYGPEPDGVVRLAQALKIKCVMGNHDYAVNAVCAERWFNPQARTVVAMTRKLLSDQSLDFLKTLPNTIETNHALLVHGFPPNSFKTYIYMVPEKGIKRVLAAIDKRIVFVGHTHELYLYELLKNNDLSIRPLKTDLYSVGLVLYKMLSGHLPQKDCPLHRLNPDCDRSWDTFLEGALSENPEDRFNDSLEMERALSQLFSSWREKTLSRCPVRPTFEYKKEKKNTNKIGYIRTDPIQLVPSQARQTFNLDESFRPMIWTKNDYEKLNSKLVFDKETGLLWESLGSASPMTWSQAVMRTQSLNQKRIGGVSTWHLPTIDELLTILDPVPHKTGHCIVSLFDVEKSWLWSSDCVNKKKAWCANVQNGFIGYKDKNCYLFARHVARLNI</sequence>
<feature type="domain" description="Lcl C-terminal" evidence="2">
    <location>
        <begin position="308"/>
        <end position="419"/>
    </location>
</feature>
<name>A0A1B9F2Z7_9BACT</name>
<dbReference type="Gene3D" id="3.60.21.10">
    <property type="match status" value="1"/>
</dbReference>
<dbReference type="PANTHER" id="PTHR42850:SF2">
    <property type="entry name" value="BLL5683 PROTEIN"/>
    <property type="match status" value="1"/>
</dbReference>
<comment type="caution">
    <text evidence="3">The sequence shown here is derived from an EMBL/GenBank/DDBJ whole genome shotgun (WGS) entry which is preliminary data.</text>
</comment>
<dbReference type="InterPro" id="IPR050126">
    <property type="entry name" value="Ap4A_hydrolase"/>
</dbReference>
<dbReference type="STRING" id="1156395.DBT_2281"/>
<evidence type="ECO:0000313" key="4">
    <source>
        <dbReference type="Proteomes" id="UP000093080"/>
    </source>
</evidence>
<feature type="domain" description="Calcineurin-like phosphoesterase" evidence="1">
    <location>
        <begin position="1"/>
        <end position="153"/>
    </location>
</feature>
<dbReference type="SUPFAM" id="SSF56112">
    <property type="entry name" value="Protein kinase-like (PK-like)"/>
    <property type="match status" value="1"/>
</dbReference>